<evidence type="ECO:0000313" key="11">
    <source>
        <dbReference type="Proteomes" id="UP000325577"/>
    </source>
</evidence>
<dbReference type="SUPFAM" id="SSF51126">
    <property type="entry name" value="Pectin lyase-like"/>
    <property type="match status" value="1"/>
</dbReference>
<keyword evidence="7" id="KW-0961">Cell wall biogenesis/degradation</keyword>
<dbReference type="AlphaFoldDB" id="A0A5J5AR17"/>
<dbReference type="InterPro" id="IPR012334">
    <property type="entry name" value="Pectin_lyas_fold"/>
</dbReference>
<keyword evidence="4" id="KW-0964">Secreted</keyword>
<dbReference type="InterPro" id="IPR011050">
    <property type="entry name" value="Pectin_lyase_fold/virulence"/>
</dbReference>
<keyword evidence="5 8" id="KW-0378">Hydrolase</keyword>
<evidence type="ECO:0000256" key="6">
    <source>
        <dbReference type="ARBA" id="ARBA00023295"/>
    </source>
</evidence>
<evidence type="ECO:0000256" key="8">
    <source>
        <dbReference type="RuleBase" id="RU361169"/>
    </source>
</evidence>
<feature type="chain" id="PRO_5023844407" evidence="9">
    <location>
        <begin position="26"/>
        <end position="158"/>
    </location>
</feature>
<dbReference type="Gene3D" id="2.160.20.10">
    <property type="entry name" value="Single-stranded right-handed beta-helix, Pectin lyase-like"/>
    <property type="match status" value="1"/>
</dbReference>
<evidence type="ECO:0000256" key="9">
    <source>
        <dbReference type="SAM" id="SignalP"/>
    </source>
</evidence>
<dbReference type="Pfam" id="PF00295">
    <property type="entry name" value="Glyco_hydro_28"/>
    <property type="match status" value="1"/>
</dbReference>
<dbReference type="EMBL" id="CM018043">
    <property type="protein sequence ID" value="KAA8532172.1"/>
    <property type="molecule type" value="Genomic_DNA"/>
</dbReference>
<dbReference type="OrthoDB" id="1046782at2759"/>
<keyword evidence="11" id="KW-1185">Reference proteome</keyword>
<evidence type="ECO:0000256" key="2">
    <source>
        <dbReference type="ARBA" id="ARBA00008834"/>
    </source>
</evidence>
<keyword evidence="9" id="KW-0732">Signal</keyword>
<keyword evidence="3" id="KW-0134">Cell wall</keyword>
<dbReference type="GO" id="GO:0005975">
    <property type="term" value="P:carbohydrate metabolic process"/>
    <property type="evidence" value="ECO:0007669"/>
    <property type="project" value="InterPro"/>
</dbReference>
<keyword evidence="6 8" id="KW-0326">Glycosidase</keyword>
<evidence type="ECO:0000256" key="7">
    <source>
        <dbReference type="ARBA" id="ARBA00023316"/>
    </source>
</evidence>
<evidence type="ECO:0000256" key="5">
    <source>
        <dbReference type="ARBA" id="ARBA00022801"/>
    </source>
</evidence>
<dbReference type="GO" id="GO:0004650">
    <property type="term" value="F:polygalacturonase activity"/>
    <property type="evidence" value="ECO:0007669"/>
    <property type="project" value="InterPro"/>
</dbReference>
<dbReference type="InterPro" id="IPR000743">
    <property type="entry name" value="Glyco_hydro_28"/>
</dbReference>
<evidence type="ECO:0000256" key="4">
    <source>
        <dbReference type="ARBA" id="ARBA00022525"/>
    </source>
</evidence>
<sequence>MKMAHLMSSLIVLTLLFIFLYQSSATEVTYDVLNLGAKADGYTDSTKAFLRAWTAACDSTKPATIYVPPGRYLLGKAHFGGQCKNSGITIHIEGTLLAPSDYNLIGNAGNWLLFEGVNGVSIIGGILDGQGTGLWACKASGKSCPTGATVIKQKTSIS</sequence>
<evidence type="ECO:0000313" key="10">
    <source>
        <dbReference type="EMBL" id="KAA8532172.1"/>
    </source>
</evidence>
<accession>A0A5J5AR17</accession>
<proteinExistence type="inferred from homology"/>
<organism evidence="10 11">
    <name type="scientific">Nyssa sinensis</name>
    <dbReference type="NCBI Taxonomy" id="561372"/>
    <lineage>
        <taxon>Eukaryota</taxon>
        <taxon>Viridiplantae</taxon>
        <taxon>Streptophyta</taxon>
        <taxon>Embryophyta</taxon>
        <taxon>Tracheophyta</taxon>
        <taxon>Spermatophyta</taxon>
        <taxon>Magnoliopsida</taxon>
        <taxon>eudicotyledons</taxon>
        <taxon>Gunneridae</taxon>
        <taxon>Pentapetalae</taxon>
        <taxon>asterids</taxon>
        <taxon>Cornales</taxon>
        <taxon>Nyssaceae</taxon>
        <taxon>Nyssa</taxon>
    </lineage>
</organism>
<evidence type="ECO:0000256" key="3">
    <source>
        <dbReference type="ARBA" id="ARBA00022512"/>
    </source>
</evidence>
<reference evidence="10 11" key="1">
    <citation type="submission" date="2019-09" db="EMBL/GenBank/DDBJ databases">
        <title>A chromosome-level genome assembly of the Chinese tupelo Nyssa sinensis.</title>
        <authorList>
            <person name="Yang X."/>
            <person name="Kang M."/>
            <person name="Yang Y."/>
            <person name="Xiong H."/>
            <person name="Wang M."/>
            <person name="Zhang Z."/>
            <person name="Wang Z."/>
            <person name="Wu H."/>
            <person name="Ma T."/>
            <person name="Liu J."/>
            <person name="Xi Z."/>
        </authorList>
    </citation>
    <scope>NUCLEOTIDE SEQUENCE [LARGE SCALE GENOMIC DNA]</scope>
    <source>
        <strain evidence="10">J267</strain>
        <tissue evidence="10">Leaf</tissue>
    </source>
</reference>
<evidence type="ECO:0000256" key="1">
    <source>
        <dbReference type="ARBA" id="ARBA00004191"/>
    </source>
</evidence>
<feature type="signal peptide" evidence="9">
    <location>
        <begin position="1"/>
        <end position="25"/>
    </location>
</feature>
<name>A0A5J5AR17_9ASTE</name>
<gene>
    <name evidence="10" type="ORF">F0562_006686</name>
</gene>
<protein>
    <submittedName>
        <fullName evidence="10">Uncharacterized protein</fullName>
    </submittedName>
</protein>
<dbReference type="PANTHER" id="PTHR31375">
    <property type="match status" value="1"/>
</dbReference>
<comment type="subcellular location">
    <subcellularLocation>
        <location evidence="1">Secreted</location>
        <location evidence="1">Cell wall</location>
    </subcellularLocation>
</comment>
<comment type="similarity">
    <text evidence="2 8">Belongs to the glycosyl hydrolase 28 family.</text>
</comment>
<dbReference type="Proteomes" id="UP000325577">
    <property type="component" value="Linkage Group LG2"/>
</dbReference>
<dbReference type="GO" id="GO:0071555">
    <property type="term" value="P:cell wall organization"/>
    <property type="evidence" value="ECO:0007669"/>
    <property type="project" value="UniProtKB-KW"/>
</dbReference>